<feature type="transmembrane region" description="Helical" evidence="7">
    <location>
        <begin position="532"/>
        <end position="551"/>
    </location>
</feature>
<dbReference type="AlphaFoldDB" id="A0A9P7B3U9"/>
<dbReference type="OrthoDB" id="10054429at2759"/>
<feature type="transmembrane region" description="Helical" evidence="7">
    <location>
        <begin position="601"/>
        <end position="620"/>
    </location>
</feature>
<accession>A0A9P7B3U9</accession>
<dbReference type="GO" id="GO:0016020">
    <property type="term" value="C:membrane"/>
    <property type="evidence" value="ECO:0007669"/>
    <property type="project" value="UniProtKB-SubCell"/>
</dbReference>
<feature type="transmembrane region" description="Helical" evidence="7">
    <location>
        <begin position="557"/>
        <end position="580"/>
    </location>
</feature>
<dbReference type="PANTHER" id="PTHR45649">
    <property type="entry name" value="AMINO-ACID PERMEASE BAT1"/>
    <property type="match status" value="1"/>
</dbReference>
<evidence type="ECO:0000313" key="9">
    <source>
        <dbReference type="Proteomes" id="UP000777482"/>
    </source>
</evidence>
<keyword evidence="2" id="KW-0813">Transport</keyword>
<dbReference type="EMBL" id="PUHQ01000086">
    <property type="protein sequence ID" value="KAG0657086.1"/>
    <property type="molecule type" value="Genomic_DNA"/>
</dbReference>
<dbReference type="Pfam" id="PF13520">
    <property type="entry name" value="AA_permease_2"/>
    <property type="match status" value="1"/>
</dbReference>
<feature type="compositionally biased region" description="Low complexity" evidence="6">
    <location>
        <begin position="22"/>
        <end position="33"/>
    </location>
</feature>
<reference evidence="8 9" key="1">
    <citation type="submission" date="2020-11" db="EMBL/GenBank/DDBJ databases">
        <title>Kefir isolates.</title>
        <authorList>
            <person name="Marcisauskas S."/>
            <person name="Kim Y."/>
            <person name="Blasche S."/>
        </authorList>
    </citation>
    <scope>NUCLEOTIDE SEQUENCE [LARGE SCALE GENOMIC DNA]</scope>
    <source>
        <strain evidence="8 9">KR</strain>
    </source>
</reference>
<organism evidence="8 9">
    <name type="scientific">Rhodotorula mucilaginosa</name>
    <name type="common">Yeast</name>
    <name type="synonym">Rhodotorula rubra</name>
    <dbReference type="NCBI Taxonomy" id="5537"/>
    <lineage>
        <taxon>Eukaryota</taxon>
        <taxon>Fungi</taxon>
        <taxon>Dikarya</taxon>
        <taxon>Basidiomycota</taxon>
        <taxon>Pucciniomycotina</taxon>
        <taxon>Microbotryomycetes</taxon>
        <taxon>Sporidiobolales</taxon>
        <taxon>Sporidiobolaceae</taxon>
        <taxon>Rhodotorula</taxon>
    </lineage>
</organism>
<feature type="transmembrane region" description="Helical" evidence="7">
    <location>
        <begin position="480"/>
        <end position="502"/>
    </location>
</feature>
<feature type="transmembrane region" description="Helical" evidence="7">
    <location>
        <begin position="233"/>
        <end position="257"/>
    </location>
</feature>
<feature type="region of interest" description="Disordered" evidence="6">
    <location>
        <begin position="1"/>
        <end position="42"/>
    </location>
</feature>
<keyword evidence="4 7" id="KW-1133">Transmembrane helix</keyword>
<feature type="transmembrane region" description="Helical" evidence="7">
    <location>
        <begin position="632"/>
        <end position="651"/>
    </location>
</feature>
<sequence length="723" mass="79015">MGDFKDPSPTSTLETRSLSNSPPAGNGRGAAAPTDDTRSSLADSDEAVLARLGYKQEFVREFTNLSTISFAFSIMGCVSDPGGRAETGNPRTTFSNLRQTTALTQGDAYTVSLRRSCRRSRPHSCLEDQLLSSGVGSSERSCASAWELLLPVRPILLGTLRVVHQLIASPLLPSSSSSSFSSSSLSSSSPPSLAYPFFLETELVSAFPTNGGLYSASVFLVPKRYRAFTGWSIGWLNLLGQVAGVASTAFGLAQMIFAAVRNKSLSSREERELIHSYVQVSLSKDGEFVATKWQIYLLYLAILFVHGMLNSVGTKMLAKMTRTFVFFNLGTVVAVIISLLVCTDTKNSAKYTFTHTINGSGWDSIGLTFLLGLLSVQWTMWVCCLFVIDQQEFRELTSGWIFDRTDYDATAHISEEVKRAQVAAPAAIWIAVLGTGIAGWVYNIVFVLCSGDMADTGDLGVSGYAPAQILWMNVPRGLFYVLWAFICTVAFQVVATATHANARSFHAFSRDKGIPDRGFFARLAKNKVPINAVWLVIFIAALMGLLVFASYVAVNAIFALAAMAMDASYVIPIACSVWYADHPEVMFTPGPFYLGKTWYGYLVRFVAVFWTTFVVILLALPTVMPVDQNTMNYASVVTGGVLLISWFWFFAGGRKLCAAIPLTSQMLPCSPGSSLAERRYRGPRNVLAEEKQIHTVQKGDDLVEGKRDDLIEGKRDDDDSFGQ</sequence>
<evidence type="ECO:0000256" key="7">
    <source>
        <dbReference type="SAM" id="Phobius"/>
    </source>
</evidence>
<evidence type="ECO:0000256" key="2">
    <source>
        <dbReference type="ARBA" id="ARBA00022448"/>
    </source>
</evidence>
<gene>
    <name evidence="8" type="ORF">C6P46_006675</name>
</gene>
<keyword evidence="5 7" id="KW-0472">Membrane</keyword>
<evidence type="ECO:0000256" key="3">
    <source>
        <dbReference type="ARBA" id="ARBA00022692"/>
    </source>
</evidence>
<proteinExistence type="predicted"/>
<evidence type="ECO:0008006" key="10">
    <source>
        <dbReference type="Google" id="ProtNLM"/>
    </source>
</evidence>
<dbReference type="PANTHER" id="PTHR45649:SF9">
    <property type="entry name" value="AMINO-ACID PERMEASE 2"/>
    <property type="match status" value="1"/>
</dbReference>
<dbReference type="Proteomes" id="UP000777482">
    <property type="component" value="Unassembled WGS sequence"/>
</dbReference>
<evidence type="ECO:0000256" key="5">
    <source>
        <dbReference type="ARBA" id="ARBA00023136"/>
    </source>
</evidence>
<evidence type="ECO:0000256" key="6">
    <source>
        <dbReference type="SAM" id="MobiDB-lite"/>
    </source>
</evidence>
<evidence type="ECO:0000256" key="1">
    <source>
        <dbReference type="ARBA" id="ARBA00004141"/>
    </source>
</evidence>
<evidence type="ECO:0000256" key="4">
    <source>
        <dbReference type="ARBA" id="ARBA00022989"/>
    </source>
</evidence>
<comment type="subcellular location">
    <subcellularLocation>
        <location evidence="1">Membrane</location>
        <topology evidence="1">Multi-pass membrane protein</topology>
    </subcellularLocation>
</comment>
<feature type="transmembrane region" description="Helical" evidence="7">
    <location>
        <begin position="426"/>
        <end position="448"/>
    </location>
</feature>
<feature type="compositionally biased region" description="Polar residues" evidence="6">
    <location>
        <begin position="8"/>
        <end position="21"/>
    </location>
</feature>
<dbReference type="InterPro" id="IPR002293">
    <property type="entry name" value="AA/rel_permease1"/>
</dbReference>
<dbReference type="GO" id="GO:0022857">
    <property type="term" value="F:transmembrane transporter activity"/>
    <property type="evidence" value="ECO:0007669"/>
    <property type="project" value="InterPro"/>
</dbReference>
<name>A0A9P7B3U9_RHOMI</name>
<keyword evidence="9" id="KW-1185">Reference proteome</keyword>
<dbReference type="Gene3D" id="1.20.1740.10">
    <property type="entry name" value="Amino acid/polyamine transporter I"/>
    <property type="match status" value="1"/>
</dbReference>
<feature type="transmembrane region" description="Helical" evidence="7">
    <location>
        <begin position="365"/>
        <end position="388"/>
    </location>
</feature>
<protein>
    <recommendedName>
        <fullName evidence="10">Amino acid transporter</fullName>
    </recommendedName>
</protein>
<feature type="transmembrane region" description="Helical" evidence="7">
    <location>
        <begin position="293"/>
        <end position="312"/>
    </location>
</feature>
<feature type="transmembrane region" description="Helical" evidence="7">
    <location>
        <begin position="324"/>
        <end position="341"/>
    </location>
</feature>
<evidence type="ECO:0000313" key="8">
    <source>
        <dbReference type="EMBL" id="KAG0657086.1"/>
    </source>
</evidence>
<keyword evidence="3 7" id="KW-0812">Transmembrane</keyword>
<comment type="caution">
    <text evidence="8">The sequence shown here is derived from an EMBL/GenBank/DDBJ whole genome shotgun (WGS) entry which is preliminary data.</text>
</comment>